<evidence type="ECO:0000313" key="6">
    <source>
        <dbReference type="EMBL" id="KTW25934.1"/>
    </source>
</evidence>
<proteinExistence type="inferred from homology"/>
<dbReference type="GeneID" id="28937922"/>
<evidence type="ECO:0000256" key="1">
    <source>
        <dbReference type="ARBA" id="ARBA00023016"/>
    </source>
</evidence>
<sequence length="183" mass="20712">MLFPRVLETSFFPTDLGRLIHSTFDEPLIYFKENLSDRTLSPRIDMSESANGYQIEAELPGLGKDNIIIEFIDEKTIVIQGHIERNSSSKLNGNGPTVEEISDEESKSKSKTKSLKVCEKNVSKNPPHVTYWYKERAMGEFSRKIHFPTSVDRDHVKASLENGILKINVPKSACSVSRRIAID</sequence>
<keyword evidence="1" id="KW-0346">Stress response</keyword>
<organism evidence="6 7">
    <name type="scientific">Pneumocystis carinii (strain B80)</name>
    <name type="common">Rat pneumocystis pneumonia agent</name>
    <name type="synonym">Pneumocystis carinii f. sp. carinii</name>
    <dbReference type="NCBI Taxonomy" id="1408658"/>
    <lineage>
        <taxon>Eukaryota</taxon>
        <taxon>Fungi</taxon>
        <taxon>Dikarya</taxon>
        <taxon>Ascomycota</taxon>
        <taxon>Taphrinomycotina</taxon>
        <taxon>Pneumocystomycetes</taxon>
        <taxon>Pneumocystaceae</taxon>
        <taxon>Pneumocystis</taxon>
    </lineage>
</organism>
<evidence type="ECO:0000256" key="3">
    <source>
        <dbReference type="RuleBase" id="RU003616"/>
    </source>
</evidence>
<keyword evidence="7" id="KW-1185">Reference proteome</keyword>
<dbReference type="Pfam" id="PF00011">
    <property type="entry name" value="HSP20"/>
    <property type="match status" value="1"/>
</dbReference>
<feature type="region of interest" description="Disordered" evidence="4">
    <location>
        <begin position="86"/>
        <end position="112"/>
    </location>
</feature>
<gene>
    <name evidence="6" type="ORF">T552_03208</name>
</gene>
<dbReference type="SUPFAM" id="SSF49764">
    <property type="entry name" value="HSP20-like chaperones"/>
    <property type="match status" value="1"/>
</dbReference>
<dbReference type="OrthoDB" id="1431247at2759"/>
<evidence type="ECO:0000313" key="7">
    <source>
        <dbReference type="Proteomes" id="UP000054454"/>
    </source>
</evidence>
<dbReference type="EMBL" id="LFVZ01000015">
    <property type="protein sequence ID" value="KTW25934.1"/>
    <property type="molecule type" value="Genomic_DNA"/>
</dbReference>
<dbReference type="InterPro" id="IPR031107">
    <property type="entry name" value="Small_HSP"/>
</dbReference>
<dbReference type="InterPro" id="IPR008978">
    <property type="entry name" value="HSP20-like_chaperone"/>
</dbReference>
<dbReference type="PANTHER" id="PTHR11527">
    <property type="entry name" value="HEAT-SHOCK PROTEIN 20 FAMILY MEMBER"/>
    <property type="match status" value="1"/>
</dbReference>
<comment type="similarity">
    <text evidence="2 3">Belongs to the small heat shock protein (HSP20) family.</text>
</comment>
<dbReference type="InterPro" id="IPR002068">
    <property type="entry name" value="A-crystallin/Hsp20_dom"/>
</dbReference>
<dbReference type="CDD" id="cd06464">
    <property type="entry name" value="ACD_sHsps-like"/>
    <property type="match status" value="1"/>
</dbReference>
<reference evidence="7" key="1">
    <citation type="journal article" date="2016" name="Nat. Commun.">
        <title>Genome analysis of three Pneumocystis species reveals adaptation mechanisms to life exclusively in mammalian hosts.</title>
        <authorList>
            <person name="Ma L."/>
            <person name="Chen Z."/>
            <person name="Huang D.W."/>
            <person name="Kutty G."/>
            <person name="Ishihara M."/>
            <person name="Wang H."/>
            <person name="Abouelleil A."/>
            <person name="Bishop L."/>
            <person name="Davey E."/>
            <person name="Deng R."/>
            <person name="Deng X."/>
            <person name="Fan L."/>
            <person name="Fantoni G."/>
            <person name="Fitzgerald M."/>
            <person name="Gogineni E."/>
            <person name="Goldberg J.M."/>
            <person name="Handley G."/>
            <person name="Hu X."/>
            <person name="Huber C."/>
            <person name="Jiao X."/>
            <person name="Jones K."/>
            <person name="Levin J.Z."/>
            <person name="Liu Y."/>
            <person name="Macdonald P."/>
            <person name="Melnikov A."/>
            <person name="Raley C."/>
            <person name="Sassi M."/>
            <person name="Sherman B.T."/>
            <person name="Song X."/>
            <person name="Sykes S."/>
            <person name="Tran B."/>
            <person name="Walsh L."/>
            <person name="Xia Y."/>
            <person name="Yang J."/>
            <person name="Young S."/>
            <person name="Zeng Q."/>
            <person name="Zheng X."/>
            <person name="Stephens R."/>
            <person name="Nusbaum C."/>
            <person name="Birren B.W."/>
            <person name="Azadi P."/>
            <person name="Lempicki R.A."/>
            <person name="Cuomo C.A."/>
            <person name="Kovacs J.A."/>
        </authorList>
    </citation>
    <scope>NUCLEOTIDE SEQUENCE [LARGE SCALE GENOMIC DNA]</scope>
    <source>
        <strain evidence="7">B80</strain>
    </source>
</reference>
<dbReference type="Gene3D" id="2.60.40.790">
    <property type="match status" value="1"/>
</dbReference>
<name>A0A0W4ZCA4_PNEC8</name>
<dbReference type="Proteomes" id="UP000054454">
    <property type="component" value="Unassembled WGS sequence"/>
</dbReference>
<evidence type="ECO:0000256" key="4">
    <source>
        <dbReference type="SAM" id="MobiDB-lite"/>
    </source>
</evidence>
<dbReference type="AlphaFoldDB" id="A0A0W4ZCA4"/>
<feature type="domain" description="SHSP" evidence="5">
    <location>
        <begin position="35"/>
        <end position="183"/>
    </location>
</feature>
<dbReference type="RefSeq" id="XP_018224514.1">
    <property type="nucleotide sequence ID" value="XM_018371719.1"/>
</dbReference>
<evidence type="ECO:0000259" key="5">
    <source>
        <dbReference type="PROSITE" id="PS01031"/>
    </source>
</evidence>
<comment type="caution">
    <text evidence="6">The sequence shown here is derived from an EMBL/GenBank/DDBJ whole genome shotgun (WGS) entry which is preliminary data.</text>
</comment>
<protein>
    <recommendedName>
        <fullName evidence="5">SHSP domain-containing protein</fullName>
    </recommendedName>
</protein>
<evidence type="ECO:0000256" key="2">
    <source>
        <dbReference type="PROSITE-ProRule" id="PRU00285"/>
    </source>
</evidence>
<accession>A0A0W4ZCA4</accession>
<dbReference type="VEuPathDB" id="FungiDB:T552_03208"/>
<dbReference type="PROSITE" id="PS01031">
    <property type="entry name" value="SHSP"/>
    <property type="match status" value="1"/>
</dbReference>